<feature type="coiled-coil region" evidence="1">
    <location>
        <begin position="427"/>
        <end position="461"/>
    </location>
</feature>
<dbReference type="AlphaFoldDB" id="A0A157SUD3"/>
<keyword evidence="4" id="KW-1185">Reference proteome</keyword>
<dbReference type="RefSeq" id="WP_066133047.1">
    <property type="nucleotide sequence ID" value="NZ_FKIF01000009.1"/>
</dbReference>
<name>A0A157SUD3_9BORD</name>
<organism evidence="3 4">
    <name type="scientific">Bordetella ansorpii</name>
    <dbReference type="NCBI Taxonomy" id="288768"/>
    <lineage>
        <taxon>Bacteria</taxon>
        <taxon>Pseudomonadati</taxon>
        <taxon>Pseudomonadota</taxon>
        <taxon>Betaproteobacteria</taxon>
        <taxon>Burkholderiales</taxon>
        <taxon>Alcaligenaceae</taxon>
        <taxon>Bordetella</taxon>
    </lineage>
</organism>
<evidence type="ECO:0000256" key="1">
    <source>
        <dbReference type="SAM" id="Coils"/>
    </source>
</evidence>
<gene>
    <name evidence="3" type="ORF">SAMEA3906486_04942</name>
</gene>
<dbReference type="OrthoDB" id="237820at2"/>
<proteinExistence type="predicted"/>
<evidence type="ECO:0000259" key="2">
    <source>
        <dbReference type="Pfam" id="PF09937"/>
    </source>
</evidence>
<sequence length="871" mass="97959">MKVIKPNRLSALTRPYRFLKQDHLAITAYAMVDFSAGFSLVDEQQLWALFGEESAQVFGAEALDFGIPKPRPEIILNAYGFGKYAVRGRTAVSVSVNNVRKDLWVTGERYWSDGKPSEALPFDRIPICWRNAFGGEGYQENPHGKGFRKTGVDGMQVRFLPNVEDPANPVVLEGQRYAPAGYAAIPIEYPGRNRMMGTYDEQWRVNEFPGFARDIDWEYFNQSPPRQRLNYLDAGDEITFTHLHPEKPRLTTSIPALAAKAFIRRARTAGQASGFLEEVPLRLTTYWAFPHLEKAILIYQGAVPIDEDDASDVSHILYAAEHADAPRESAYYEDIFHKRIDPQTSGMHAVLDAQLVDARFLRALAGDEIELSPLLRNKLVKLEKELGPGVARAQSGEASAASAAGIRTELDWLERTRSGKVSREALIEDMLKKQQSQRQTLADARRKLRESREALAGKSDDVPQSMKDERAEFLKESRQSLLDSVREAAERRAVPVAPGLGDSSAAQEALRQLRLKQAGQFQELLARAPGAQAARRDYSGRPRALHRIFGLQQRVAEPLPEGCEGYDLRDFAAAGASYAGWDVSGLTLRDSRITGCDFGRARMACGDFERVVFTGCDFSSADWSQAHFTQCQFIDCRLPNVGSDKARFEDCRFVRCDLAQWMHFRITMQGCAFEQCQFVNFAYMRARLGQLAFKDCRFLRHSFIKARLTGISMESCHIDSMAFVEMKPMSDFRLLQCQASKVNIAPGSTIEDFEISHCAFSASSFRRVGLAAGRIVASDLSHCDFSESRLREVSLEDSFFKRSLFIRADLSRVRIANSDFSEAQMKSADLSGTQMRHVSFFSADLAMVKVDENTVQQDMLMTRSNIYPLRH</sequence>
<dbReference type="Pfam" id="PF00805">
    <property type="entry name" value="Pentapeptide"/>
    <property type="match status" value="2"/>
</dbReference>
<dbReference type="InterPro" id="IPR018683">
    <property type="entry name" value="DUF2169"/>
</dbReference>
<dbReference type="STRING" id="288768.SAMEA3906486_04942"/>
<dbReference type="Pfam" id="PF09937">
    <property type="entry name" value="DUF2169"/>
    <property type="match status" value="1"/>
</dbReference>
<dbReference type="Proteomes" id="UP000076848">
    <property type="component" value="Unassembled WGS sequence"/>
</dbReference>
<evidence type="ECO:0000313" key="4">
    <source>
        <dbReference type="Proteomes" id="UP000076848"/>
    </source>
</evidence>
<dbReference type="InterPro" id="IPR052949">
    <property type="entry name" value="PA_immunity-related"/>
</dbReference>
<accession>A0A157SUD3</accession>
<keyword evidence="1" id="KW-0175">Coiled coil</keyword>
<reference evidence="3 4" key="1">
    <citation type="submission" date="2016-04" db="EMBL/GenBank/DDBJ databases">
        <authorList>
            <consortium name="Pathogen Informatics"/>
        </authorList>
    </citation>
    <scope>NUCLEOTIDE SEQUENCE [LARGE SCALE GENOMIC DNA]</scope>
    <source>
        <strain evidence="3 4">H050680373</strain>
    </source>
</reference>
<dbReference type="Gene3D" id="2.160.20.80">
    <property type="entry name" value="E3 ubiquitin-protein ligase SopA"/>
    <property type="match status" value="2"/>
</dbReference>
<dbReference type="SUPFAM" id="SSF141571">
    <property type="entry name" value="Pentapeptide repeat-like"/>
    <property type="match status" value="2"/>
</dbReference>
<dbReference type="PANTHER" id="PTHR42999:SF1">
    <property type="entry name" value="PENTAPEPTIDE REPEAT-CONTAINING PROTEIN"/>
    <property type="match status" value="1"/>
</dbReference>
<protein>
    <submittedName>
        <fullName evidence="3">E3 ubiquitin-protein ligase SopA</fullName>
    </submittedName>
</protein>
<evidence type="ECO:0000313" key="3">
    <source>
        <dbReference type="EMBL" id="SAI73944.1"/>
    </source>
</evidence>
<dbReference type="PANTHER" id="PTHR42999">
    <property type="entry name" value="ANTIBIOTIC RESISTANCE PROTEIN MCBG"/>
    <property type="match status" value="1"/>
</dbReference>
<feature type="domain" description="DUF2169" evidence="2">
    <location>
        <begin position="21"/>
        <end position="299"/>
    </location>
</feature>
<dbReference type="EMBL" id="FKIF01000009">
    <property type="protein sequence ID" value="SAI73944.1"/>
    <property type="molecule type" value="Genomic_DNA"/>
</dbReference>
<dbReference type="InterPro" id="IPR001646">
    <property type="entry name" value="5peptide_repeat"/>
</dbReference>